<dbReference type="Gene3D" id="1.20.1250.20">
    <property type="entry name" value="MFS general substrate transporter like domains"/>
    <property type="match status" value="1"/>
</dbReference>
<dbReference type="InterPro" id="IPR011701">
    <property type="entry name" value="MFS"/>
</dbReference>
<dbReference type="PANTHER" id="PTHR19432">
    <property type="entry name" value="SUGAR TRANSPORTER"/>
    <property type="match status" value="1"/>
</dbReference>
<dbReference type="OrthoDB" id="18196at2759"/>
<feature type="transmembrane region" description="Helical" evidence="6">
    <location>
        <begin position="317"/>
        <end position="341"/>
    </location>
</feature>
<keyword evidence="8" id="KW-1185">Reference proteome</keyword>
<name>A0A151ZBJ2_TIELA</name>
<feature type="transmembrane region" description="Helical" evidence="6">
    <location>
        <begin position="489"/>
        <end position="513"/>
    </location>
</feature>
<evidence type="ECO:0000256" key="5">
    <source>
        <dbReference type="ARBA" id="ARBA00023136"/>
    </source>
</evidence>
<feature type="transmembrane region" description="Helical" evidence="6">
    <location>
        <begin position="421"/>
        <end position="447"/>
    </location>
</feature>
<organism evidence="7 8">
    <name type="scientific">Tieghemostelium lacteum</name>
    <name type="common">Slime mold</name>
    <name type="synonym">Dictyostelium lacteum</name>
    <dbReference type="NCBI Taxonomy" id="361077"/>
    <lineage>
        <taxon>Eukaryota</taxon>
        <taxon>Amoebozoa</taxon>
        <taxon>Evosea</taxon>
        <taxon>Eumycetozoa</taxon>
        <taxon>Dictyostelia</taxon>
        <taxon>Dictyosteliales</taxon>
        <taxon>Raperosteliaceae</taxon>
        <taxon>Tieghemostelium</taxon>
    </lineage>
</organism>
<dbReference type="AlphaFoldDB" id="A0A151ZBJ2"/>
<evidence type="ECO:0000256" key="2">
    <source>
        <dbReference type="ARBA" id="ARBA00022448"/>
    </source>
</evidence>
<evidence type="ECO:0000256" key="6">
    <source>
        <dbReference type="SAM" id="Phobius"/>
    </source>
</evidence>
<gene>
    <name evidence="7" type="ORF">DLAC_08255</name>
</gene>
<keyword evidence="4 6" id="KW-1133">Transmembrane helix</keyword>
<feature type="transmembrane region" description="Helical" evidence="6">
    <location>
        <begin position="459"/>
        <end position="483"/>
    </location>
</feature>
<feature type="transmembrane region" description="Helical" evidence="6">
    <location>
        <begin position="85"/>
        <end position="106"/>
    </location>
</feature>
<keyword evidence="2" id="KW-0813">Transport</keyword>
<feature type="transmembrane region" description="Helical" evidence="6">
    <location>
        <begin position="366"/>
        <end position="389"/>
    </location>
</feature>
<dbReference type="SUPFAM" id="SSF103473">
    <property type="entry name" value="MFS general substrate transporter"/>
    <property type="match status" value="1"/>
</dbReference>
<proteinExistence type="predicted"/>
<feature type="transmembrane region" description="Helical" evidence="6">
    <location>
        <begin position="229"/>
        <end position="258"/>
    </location>
</feature>
<evidence type="ECO:0000256" key="1">
    <source>
        <dbReference type="ARBA" id="ARBA00004141"/>
    </source>
</evidence>
<feature type="transmembrane region" description="Helical" evidence="6">
    <location>
        <begin position="396"/>
        <end position="415"/>
    </location>
</feature>
<feature type="transmembrane region" description="Helical" evidence="6">
    <location>
        <begin position="118"/>
        <end position="142"/>
    </location>
</feature>
<keyword evidence="3 6" id="KW-0812">Transmembrane</keyword>
<protein>
    <submittedName>
        <fullName evidence="7">Suc1-sucrose proton symporter</fullName>
    </submittedName>
</protein>
<dbReference type="FunCoup" id="A0A151ZBJ2">
    <property type="interactions" value="38"/>
</dbReference>
<evidence type="ECO:0000256" key="3">
    <source>
        <dbReference type="ARBA" id="ARBA00022692"/>
    </source>
</evidence>
<dbReference type="OMA" id="VSMRGYR"/>
<keyword evidence="5 6" id="KW-0472">Membrane</keyword>
<sequence>MKSKYSKLENSKEENVEIKKTIPEHKESDNLLENNINSIFIEDLDEPKDLTDVEKYLISNQGSLQINSEQIINDSYKKEISIFKLIVLSLSFLGVQFGWALQIAYSTPLFLELGVSKFWVSFIWIAGPVSGLIVQPIVGVLSDRSESKFGRRKPYIFFGTIFIVVGLLLISNAQSLGSLLGDSKDTKKLSIFFAIIGFWVLDLSNNAVQGPCRALLVDVASPSQQGLGSSLFSIMLGFGNLLGYLMGSLRLSLIFPFLKTDIRALFTLSILVLIFCIFFTLICIQEKKFSRINANTENPFSVLFKGILRMPPYLKRLCCVQFFSWIGWFSFILFATTWVGVNVYGGNPDAPEGTEERERFQLGVRIGSLGLTFSSLLNILISFLIPLLFKLVGIKIVYFVGTLIQAVTFLLFFFLQSKIAALVLITFTGIPWSIVMIVPFAIVGLGANETQYSTENSGLQIGILNIFIVLPQLLVAVGISFVIEIFNGNVAYSLLTGSISSFIATLLIFRIIIPQDRIEEIRNSPPNSSNVISPPNLINN</sequence>
<dbReference type="InterPro" id="IPR036259">
    <property type="entry name" value="MFS_trans_sf"/>
</dbReference>
<dbReference type="Proteomes" id="UP000076078">
    <property type="component" value="Unassembled WGS sequence"/>
</dbReference>
<dbReference type="EMBL" id="LODT01000035">
    <property type="protein sequence ID" value="KYQ91309.1"/>
    <property type="molecule type" value="Genomic_DNA"/>
</dbReference>
<comment type="caution">
    <text evidence="7">The sequence shown here is derived from an EMBL/GenBank/DDBJ whole genome shotgun (WGS) entry which is preliminary data.</text>
</comment>
<feature type="transmembrane region" description="Helical" evidence="6">
    <location>
        <begin position="191"/>
        <end position="208"/>
    </location>
</feature>
<evidence type="ECO:0000313" key="7">
    <source>
        <dbReference type="EMBL" id="KYQ91309.1"/>
    </source>
</evidence>
<accession>A0A151ZBJ2</accession>
<dbReference type="PANTHER" id="PTHR19432:SF35">
    <property type="entry name" value="SOLUTE CARRIER FAMILY 45 MEMBER 3 ISOFORM X1"/>
    <property type="match status" value="1"/>
</dbReference>
<feature type="transmembrane region" description="Helical" evidence="6">
    <location>
        <begin position="154"/>
        <end position="171"/>
    </location>
</feature>
<dbReference type="InParanoid" id="A0A151ZBJ2"/>
<feature type="transmembrane region" description="Helical" evidence="6">
    <location>
        <begin position="264"/>
        <end position="284"/>
    </location>
</feature>
<dbReference type="GO" id="GO:0008506">
    <property type="term" value="F:sucrose:proton symporter activity"/>
    <property type="evidence" value="ECO:0007669"/>
    <property type="project" value="TreeGrafter"/>
</dbReference>
<comment type="subcellular location">
    <subcellularLocation>
        <location evidence="1">Membrane</location>
        <topology evidence="1">Multi-pass membrane protein</topology>
    </subcellularLocation>
</comment>
<reference evidence="7 8" key="1">
    <citation type="submission" date="2015-12" db="EMBL/GenBank/DDBJ databases">
        <title>Dictyostelia acquired genes for synthesis and detection of signals that induce cell-type specialization by lateral gene transfer from prokaryotes.</title>
        <authorList>
            <person name="Gloeckner G."/>
            <person name="Schaap P."/>
        </authorList>
    </citation>
    <scope>NUCLEOTIDE SEQUENCE [LARGE SCALE GENOMIC DNA]</scope>
    <source>
        <strain evidence="7 8">TK</strain>
    </source>
</reference>
<dbReference type="CDD" id="cd17313">
    <property type="entry name" value="MFS_SLC45_SUC"/>
    <property type="match status" value="1"/>
</dbReference>
<dbReference type="Pfam" id="PF07690">
    <property type="entry name" value="MFS_1"/>
    <property type="match status" value="1"/>
</dbReference>
<evidence type="ECO:0000313" key="8">
    <source>
        <dbReference type="Proteomes" id="UP000076078"/>
    </source>
</evidence>
<dbReference type="GO" id="GO:0016020">
    <property type="term" value="C:membrane"/>
    <property type="evidence" value="ECO:0007669"/>
    <property type="project" value="UniProtKB-SubCell"/>
</dbReference>
<evidence type="ECO:0000256" key="4">
    <source>
        <dbReference type="ARBA" id="ARBA00022989"/>
    </source>
</evidence>